<keyword evidence="4" id="KW-0653">Protein transport</keyword>
<feature type="transmembrane region" description="Helical" evidence="8">
    <location>
        <begin position="156"/>
        <end position="175"/>
    </location>
</feature>
<feature type="transmembrane region" description="Helical" evidence="8">
    <location>
        <begin position="578"/>
        <end position="604"/>
    </location>
</feature>
<feature type="transmembrane region" description="Helical" evidence="8">
    <location>
        <begin position="268"/>
        <end position="287"/>
    </location>
</feature>
<dbReference type="Pfam" id="PF00854">
    <property type="entry name" value="PTR2"/>
    <property type="match status" value="1"/>
</dbReference>
<dbReference type="Proteomes" id="UP000678499">
    <property type="component" value="Unassembled WGS sequence"/>
</dbReference>
<keyword evidence="3 8" id="KW-0812">Transmembrane</keyword>
<dbReference type="GO" id="GO:0015833">
    <property type="term" value="P:peptide transport"/>
    <property type="evidence" value="ECO:0007669"/>
    <property type="project" value="UniProtKB-KW"/>
</dbReference>
<feature type="transmembrane region" description="Helical" evidence="8">
    <location>
        <begin position="317"/>
        <end position="335"/>
    </location>
</feature>
<sequence length="739" mass="82391">MADEEQTEKEKDVEKRDFDDDEASSSRGPEGDEYQKEKIPYPYVAIGSIFTFTITEALSYRVLSTVVHTYLVTELQLGPGFVTRFLKLRLQFLMILSFVWAYISESWTGRYPILAYTALQIFGIFGAAESSCITPFSAEQFKLPEQEVEKDNYFYWNYSVMNVAMFAMSIVAPMMRNMPCFGREDCYAFALGFAGVTAAIVLVIFIAASPWFHKAPPAGNVTGRALSCLFFGVKNCLTHRRNPEYSHWMDYAQDSGHSKEMVDVIKHLLNVMVLLLPLSVYESIYSLHMTRWLDLQYRMNGYFPLFDYAFKADELQWYNPLLTFAMVPTAIKIIFPWMRRKRILPRYLHKVIFGFVLMIITYLFVDVIAYLVETRNPMPRLSSSQSAVQLLGGIEGQSVDVYLTGPGVPALKKTVPPGGMATWDTLEHGKTYVLSSQPSGVPALASVTADGGSAFTGIVWGSAAAAPSVKMFPEPDAYGVNLTNRPMIRAVALSPDAGKKVELSRKDKEVKVLKLPAGGVGASEYLQKIPVGTYEIKVDGKPAGKEWFDAGGVYLILLSGGDEPARVTTQVKPAEVHLLWMLIPLFILTVSEVLTFPTITIFYINEVPANMMGVSLSLISQSNHPMNFLSAAVTDTFIPYLWQEFLFYTILLTLDTILLGFLSKWYLAKETAAENAAASRDEPKDSEERGSLTRASRLTGFDTSLRSRPSYRKSIAAHEASKQLINVDEGPSSAVPKTA</sequence>
<feature type="compositionally biased region" description="Basic and acidic residues" evidence="7">
    <location>
        <begin position="679"/>
        <end position="691"/>
    </location>
</feature>
<organism evidence="9">
    <name type="scientific">Notodromas monacha</name>
    <dbReference type="NCBI Taxonomy" id="399045"/>
    <lineage>
        <taxon>Eukaryota</taxon>
        <taxon>Metazoa</taxon>
        <taxon>Ecdysozoa</taxon>
        <taxon>Arthropoda</taxon>
        <taxon>Crustacea</taxon>
        <taxon>Oligostraca</taxon>
        <taxon>Ostracoda</taxon>
        <taxon>Podocopa</taxon>
        <taxon>Podocopida</taxon>
        <taxon>Cypridocopina</taxon>
        <taxon>Cypridoidea</taxon>
        <taxon>Cyprididae</taxon>
        <taxon>Notodromas</taxon>
    </lineage>
</organism>
<evidence type="ECO:0000313" key="9">
    <source>
        <dbReference type="EMBL" id="CAD7284075.1"/>
    </source>
</evidence>
<comment type="subcellular location">
    <subcellularLocation>
        <location evidence="1">Membrane</location>
        <topology evidence="1">Multi-pass membrane protein</topology>
    </subcellularLocation>
</comment>
<feature type="transmembrane region" description="Helical" evidence="8">
    <location>
        <begin position="81"/>
        <end position="101"/>
    </location>
</feature>
<feature type="compositionally biased region" description="Basic and acidic residues" evidence="7">
    <location>
        <begin position="8"/>
        <end position="18"/>
    </location>
</feature>
<keyword evidence="6 8" id="KW-0472">Membrane</keyword>
<proteinExistence type="inferred from homology"/>
<comment type="similarity">
    <text evidence="2">Belongs to the major facilitator superfamily. Proton-dependent oligopeptide transporter (POT/PTR) (TC 2.A.17) family.</text>
</comment>
<keyword evidence="4" id="KW-0813">Transport</keyword>
<evidence type="ECO:0000256" key="6">
    <source>
        <dbReference type="ARBA" id="ARBA00023136"/>
    </source>
</evidence>
<dbReference type="OrthoDB" id="8904098at2759"/>
<feature type="transmembrane region" description="Helical" evidence="8">
    <location>
        <begin position="113"/>
        <end position="136"/>
    </location>
</feature>
<dbReference type="PANTHER" id="PTHR11654">
    <property type="entry name" value="OLIGOPEPTIDE TRANSPORTER-RELATED"/>
    <property type="match status" value="1"/>
</dbReference>
<dbReference type="InterPro" id="IPR036259">
    <property type="entry name" value="MFS_trans_sf"/>
</dbReference>
<dbReference type="InterPro" id="IPR000109">
    <property type="entry name" value="POT_fam"/>
</dbReference>
<feature type="region of interest" description="Disordered" evidence="7">
    <location>
        <begin position="1"/>
        <end position="34"/>
    </location>
</feature>
<evidence type="ECO:0000256" key="4">
    <source>
        <dbReference type="ARBA" id="ARBA00022856"/>
    </source>
</evidence>
<feature type="transmembrane region" description="Helical" evidence="8">
    <location>
        <begin position="41"/>
        <end position="61"/>
    </location>
</feature>
<dbReference type="SUPFAM" id="SSF103473">
    <property type="entry name" value="MFS general substrate transporter"/>
    <property type="match status" value="1"/>
</dbReference>
<reference evidence="9" key="1">
    <citation type="submission" date="2020-11" db="EMBL/GenBank/DDBJ databases">
        <authorList>
            <person name="Tran Van P."/>
        </authorList>
    </citation>
    <scope>NUCLEOTIDE SEQUENCE</scope>
</reference>
<evidence type="ECO:0000256" key="8">
    <source>
        <dbReference type="SAM" id="Phobius"/>
    </source>
</evidence>
<name>A0A7R9C1R7_9CRUS</name>
<evidence type="ECO:0000256" key="7">
    <source>
        <dbReference type="SAM" id="MobiDB-lite"/>
    </source>
</evidence>
<feature type="region of interest" description="Disordered" evidence="7">
    <location>
        <begin position="676"/>
        <end position="705"/>
    </location>
</feature>
<keyword evidence="5 8" id="KW-1133">Transmembrane helix</keyword>
<keyword evidence="10" id="KW-1185">Reference proteome</keyword>
<evidence type="ECO:0000256" key="1">
    <source>
        <dbReference type="ARBA" id="ARBA00004141"/>
    </source>
</evidence>
<gene>
    <name evidence="9" type="ORF">NMOB1V02_LOCUS11683</name>
</gene>
<keyword evidence="4" id="KW-0571">Peptide transport</keyword>
<evidence type="ECO:0000256" key="5">
    <source>
        <dbReference type="ARBA" id="ARBA00022989"/>
    </source>
</evidence>
<accession>A0A7R9C1R7</accession>
<evidence type="ECO:0000256" key="2">
    <source>
        <dbReference type="ARBA" id="ARBA00005982"/>
    </source>
</evidence>
<dbReference type="GO" id="GO:0016020">
    <property type="term" value="C:membrane"/>
    <property type="evidence" value="ECO:0007669"/>
    <property type="project" value="UniProtKB-SubCell"/>
</dbReference>
<evidence type="ECO:0000256" key="3">
    <source>
        <dbReference type="ARBA" id="ARBA00022692"/>
    </source>
</evidence>
<dbReference type="EMBL" id="CAJPEX010006871">
    <property type="protein sequence ID" value="CAG0924227.1"/>
    <property type="molecule type" value="Genomic_DNA"/>
</dbReference>
<protein>
    <submittedName>
        <fullName evidence="9">Uncharacterized protein</fullName>
    </submittedName>
</protein>
<dbReference type="EMBL" id="OA888908">
    <property type="protein sequence ID" value="CAD7284075.1"/>
    <property type="molecule type" value="Genomic_DNA"/>
</dbReference>
<dbReference type="AlphaFoldDB" id="A0A7R9C1R7"/>
<dbReference type="GO" id="GO:0022857">
    <property type="term" value="F:transmembrane transporter activity"/>
    <property type="evidence" value="ECO:0007669"/>
    <property type="project" value="InterPro"/>
</dbReference>
<feature type="transmembrane region" description="Helical" evidence="8">
    <location>
        <begin position="347"/>
        <end position="372"/>
    </location>
</feature>
<feature type="compositionally biased region" description="Polar residues" evidence="7">
    <location>
        <begin position="693"/>
        <end position="705"/>
    </location>
</feature>
<feature type="transmembrane region" description="Helical" evidence="8">
    <location>
        <begin position="648"/>
        <end position="667"/>
    </location>
</feature>
<dbReference type="Gene3D" id="1.20.1250.20">
    <property type="entry name" value="MFS general substrate transporter like domains"/>
    <property type="match status" value="2"/>
</dbReference>
<feature type="transmembrane region" description="Helical" evidence="8">
    <location>
        <begin position="187"/>
        <end position="212"/>
    </location>
</feature>
<evidence type="ECO:0000313" key="10">
    <source>
        <dbReference type="Proteomes" id="UP000678499"/>
    </source>
</evidence>